<dbReference type="RefSeq" id="WP_186953365.1">
    <property type="nucleotide sequence ID" value="NZ_JACOFX010000003.1"/>
</dbReference>
<dbReference type="Gene3D" id="3.60.15.10">
    <property type="entry name" value="Ribonuclease Z/Hydroxyacylglutathione hydrolase-like"/>
    <property type="match status" value="1"/>
</dbReference>
<feature type="signal peptide" evidence="2">
    <location>
        <begin position="1"/>
        <end position="19"/>
    </location>
</feature>
<dbReference type="InterPro" id="IPR036866">
    <property type="entry name" value="RibonucZ/Hydroxyglut_hydro"/>
</dbReference>
<dbReference type="InterPro" id="IPR001279">
    <property type="entry name" value="Metallo-B-lactamas"/>
</dbReference>
<comment type="caution">
    <text evidence="4">The sequence shown here is derived from an EMBL/GenBank/DDBJ whole genome shotgun (WGS) entry which is preliminary data.</text>
</comment>
<name>A0ABR6Z833_9BURK</name>
<keyword evidence="5" id="KW-1185">Reference proteome</keyword>
<dbReference type="EMBL" id="JACOFX010000003">
    <property type="protein sequence ID" value="MBC3907823.1"/>
    <property type="molecule type" value="Genomic_DNA"/>
</dbReference>
<evidence type="ECO:0000259" key="3">
    <source>
        <dbReference type="SMART" id="SM00849"/>
    </source>
</evidence>
<dbReference type="Proteomes" id="UP000646911">
    <property type="component" value="Unassembled WGS sequence"/>
</dbReference>
<comment type="similarity">
    <text evidence="1">Belongs to the metallo-beta-lactamase superfamily. Class-B beta-lactamase family.</text>
</comment>
<reference evidence="4 5" key="1">
    <citation type="submission" date="2020-08" db="EMBL/GenBank/DDBJ databases">
        <title>Novel species isolated from subtropical streams in China.</title>
        <authorList>
            <person name="Lu H."/>
        </authorList>
    </citation>
    <scope>NUCLEOTIDE SEQUENCE [LARGE SCALE GENOMIC DNA]</scope>
    <source>
        <strain evidence="4 5">NL8W</strain>
    </source>
</reference>
<protein>
    <submittedName>
        <fullName evidence="4">MBL fold metallo-hydrolase</fullName>
    </submittedName>
</protein>
<evidence type="ECO:0000313" key="5">
    <source>
        <dbReference type="Proteomes" id="UP000646911"/>
    </source>
</evidence>
<proteinExistence type="inferred from homology"/>
<dbReference type="PANTHER" id="PTHR42951:SF4">
    <property type="entry name" value="ACYL-COENZYME A THIOESTERASE MBLAC2"/>
    <property type="match status" value="1"/>
</dbReference>
<dbReference type="SMART" id="SM00849">
    <property type="entry name" value="Lactamase_B"/>
    <property type="match status" value="1"/>
</dbReference>
<gene>
    <name evidence="4" type="ORF">H8L47_09600</name>
</gene>
<dbReference type="InterPro" id="IPR050855">
    <property type="entry name" value="NDM-1-like"/>
</dbReference>
<feature type="chain" id="PRO_5046068681" evidence="2">
    <location>
        <begin position="20"/>
        <end position="449"/>
    </location>
</feature>
<sequence length="449" mass="49145">MSAILASICIFFAGGNAKAQTMPPVFAVTLEMQGIRLVSHQAATPQNAVQEIKLQQQLILQQDGQFRSVSESVWPGNIKFHFLSTGNKDGFATVDLLQWRQGLEIDRRPAKDARNAYADFLFLSPALLLEQASKRTPLNGPGTENDKYQEVSFDDAAGRPASMIIERISGQVQSAKTASATYEYADYSMQGNFLQPRQITVKSGGKQVLQWHLKAQVAEHIDAHSFDLPAGYIELQDKGILRATLIAPGTYRVDGSESGYHTGFSVGTHSVAIYDAPISPAEAAKVRALIEKTAPGRKLAYIVLSHTHRDHIAGTPSYVQDGVQVLTGKDGKLAVERQLGQDVASKVREITARQELDLGDRNIHIYPLASSHASDMLVAYDKASQTLFQGDLFYLPEVGPIPPVFDGGLELDNLMKQQQLQVQQLVGVHGRSGSLQEFQKALALRRVAK</sequence>
<dbReference type="Pfam" id="PF00753">
    <property type="entry name" value="Lactamase_B"/>
    <property type="match status" value="1"/>
</dbReference>
<organism evidence="4 5">
    <name type="scientific">Undibacterium umbellatum</name>
    <dbReference type="NCBI Taxonomy" id="2762300"/>
    <lineage>
        <taxon>Bacteria</taxon>
        <taxon>Pseudomonadati</taxon>
        <taxon>Pseudomonadota</taxon>
        <taxon>Betaproteobacteria</taxon>
        <taxon>Burkholderiales</taxon>
        <taxon>Oxalobacteraceae</taxon>
        <taxon>Undibacterium</taxon>
    </lineage>
</organism>
<keyword evidence="2" id="KW-0732">Signal</keyword>
<feature type="domain" description="Metallo-beta-lactamase" evidence="3">
    <location>
        <begin position="260"/>
        <end position="429"/>
    </location>
</feature>
<dbReference type="SUPFAM" id="SSF56281">
    <property type="entry name" value="Metallo-hydrolase/oxidoreductase"/>
    <property type="match status" value="1"/>
</dbReference>
<accession>A0ABR6Z833</accession>
<dbReference type="PANTHER" id="PTHR42951">
    <property type="entry name" value="METALLO-BETA-LACTAMASE DOMAIN-CONTAINING"/>
    <property type="match status" value="1"/>
</dbReference>
<evidence type="ECO:0000256" key="2">
    <source>
        <dbReference type="SAM" id="SignalP"/>
    </source>
</evidence>
<evidence type="ECO:0000313" key="4">
    <source>
        <dbReference type="EMBL" id="MBC3907823.1"/>
    </source>
</evidence>
<evidence type="ECO:0000256" key="1">
    <source>
        <dbReference type="ARBA" id="ARBA00005250"/>
    </source>
</evidence>